<accession>A0A318ZC00</accession>
<sequence>RLSAERDINIDTKNINKRTPLSLAAEYDRSQIVQYLSQQQADINSKDREGQTPLAWALINGHLAVVDMLKEK</sequence>
<dbReference type="GO" id="GO:0005634">
    <property type="term" value="C:nucleus"/>
    <property type="evidence" value="ECO:0007669"/>
    <property type="project" value="TreeGrafter"/>
</dbReference>
<proteinExistence type="predicted"/>
<dbReference type="SUPFAM" id="SSF48403">
    <property type="entry name" value="Ankyrin repeat"/>
    <property type="match status" value="1"/>
</dbReference>
<dbReference type="InterPro" id="IPR036770">
    <property type="entry name" value="Ankyrin_rpt-contain_sf"/>
</dbReference>
<keyword evidence="2 3" id="KW-0040">ANK repeat</keyword>
<dbReference type="RefSeq" id="XP_025426992.1">
    <property type="nucleotide sequence ID" value="XM_025571296.1"/>
</dbReference>
<dbReference type="PROSITE" id="PS50088">
    <property type="entry name" value="ANK_REPEAT"/>
    <property type="match status" value="2"/>
</dbReference>
<dbReference type="InterPro" id="IPR002110">
    <property type="entry name" value="Ankyrin_rpt"/>
</dbReference>
<reference evidence="4 5" key="1">
    <citation type="submission" date="2016-12" db="EMBL/GenBank/DDBJ databases">
        <title>The genomes of Aspergillus section Nigri reveals drivers in fungal speciation.</title>
        <authorList>
            <consortium name="DOE Joint Genome Institute"/>
            <person name="Vesth T.C."/>
            <person name="Nybo J."/>
            <person name="Theobald S."/>
            <person name="Brandl J."/>
            <person name="Frisvad J.C."/>
            <person name="Nielsen K.F."/>
            <person name="Lyhne E.K."/>
            <person name="Kogle M.E."/>
            <person name="Kuo A."/>
            <person name="Riley R."/>
            <person name="Clum A."/>
            <person name="Nolan M."/>
            <person name="Lipzen A."/>
            <person name="Salamov A."/>
            <person name="Henrissat B."/>
            <person name="Wiebenga A."/>
            <person name="De Vries R.P."/>
            <person name="Grigoriev I.V."/>
            <person name="Mortensen U.H."/>
            <person name="Andersen M.R."/>
            <person name="Baker S.E."/>
        </authorList>
    </citation>
    <scope>NUCLEOTIDE SEQUENCE [LARGE SCALE GENOMIC DNA]</scope>
    <source>
        <strain evidence="4 5">JOP 1030-1</strain>
    </source>
</reference>
<evidence type="ECO:0000313" key="5">
    <source>
        <dbReference type="Proteomes" id="UP000248349"/>
    </source>
</evidence>
<dbReference type="STRING" id="1450539.A0A318ZC00"/>
<evidence type="ECO:0000256" key="1">
    <source>
        <dbReference type="ARBA" id="ARBA00022737"/>
    </source>
</evidence>
<evidence type="ECO:0000313" key="4">
    <source>
        <dbReference type="EMBL" id="PYH41010.1"/>
    </source>
</evidence>
<dbReference type="AlphaFoldDB" id="A0A318ZC00"/>
<name>A0A318ZC00_9EURO</name>
<gene>
    <name evidence="4" type="ORF">BP01DRAFT_260937</name>
</gene>
<dbReference type="EMBL" id="KZ821271">
    <property type="protein sequence ID" value="PYH41010.1"/>
    <property type="molecule type" value="Genomic_DNA"/>
</dbReference>
<dbReference type="Gene3D" id="1.25.40.20">
    <property type="entry name" value="Ankyrin repeat-containing domain"/>
    <property type="match status" value="1"/>
</dbReference>
<dbReference type="GeneID" id="37072524"/>
<dbReference type="PANTHER" id="PTHR24124">
    <property type="entry name" value="ANKYRIN REPEAT FAMILY A"/>
    <property type="match status" value="1"/>
</dbReference>
<dbReference type="PANTHER" id="PTHR24124:SF14">
    <property type="entry name" value="CHROMOSOME UNDETERMINED SCAFFOLD_25, WHOLE GENOME SHOTGUN SEQUENCE"/>
    <property type="match status" value="1"/>
</dbReference>
<evidence type="ECO:0000256" key="2">
    <source>
        <dbReference type="ARBA" id="ARBA00023043"/>
    </source>
</evidence>
<dbReference type="OrthoDB" id="341259at2759"/>
<dbReference type="GO" id="GO:0010468">
    <property type="term" value="P:regulation of gene expression"/>
    <property type="evidence" value="ECO:0007669"/>
    <property type="project" value="TreeGrafter"/>
</dbReference>
<feature type="repeat" description="ANK" evidence="3">
    <location>
        <begin position="49"/>
        <end position="72"/>
    </location>
</feature>
<keyword evidence="5" id="KW-1185">Reference proteome</keyword>
<dbReference type="Proteomes" id="UP000248349">
    <property type="component" value="Unassembled WGS sequence"/>
</dbReference>
<feature type="non-terminal residue" evidence="4">
    <location>
        <position position="1"/>
    </location>
</feature>
<feature type="non-terminal residue" evidence="4">
    <location>
        <position position="72"/>
    </location>
</feature>
<dbReference type="PROSITE" id="PS50297">
    <property type="entry name" value="ANK_REP_REGION"/>
    <property type="match status" value="2"/>
</dbReference>
<evidence type="ECO:0000256" key="3">
    <source>
        <dbReference type="PROSITE-ProRule" id="PRU00023"/>
    </source>
</evidence>
<organism evidence="4 5">
    <name type="scientific">Aspergillus saccharolyticus JOP 1030-1</name>
    <dbReference type="NCBI Taxonomy" id="1450539"/>
    <lineage>
        <taxon>Eukaryota</taxon>
        <taxon>Fungi</taxon>
        <taxon>Dikarya</taxon>
        <taxon>Ascomycota</taxon>
        <taxon>Pezizomycotina</taxon>
        <taxon>Eurotiomycetes</taxon>
        <taxon>Eurotiomycetidae</taxon>
        <taxon>Eurotiales</taxon>
        <taxon>Aspergillaceae</taxon>
        <taxon>Aspergillus</taxon>
        <taxon>Aspergillus subgen. Circumdati</taxon>
    </lineage>
</organism>
<dbReference type="Pfam" id="PF12796">
    <property type="entry name" value="Ank_2"/>
    <property type="match status" value="1"/>
</dbReference>
<protein>
    <submittedName>
        <fullName evidence="4">Ankyrin</fullName>
    </submittedName>
</protein>
<keyword evidence="1" id="KW-0677">Repeat</keyword>
<feature type="repeat" description="ANK" evidence="3">
    <location>
        <begin position="16"/>
        <end position="48"/>
    </location>
</feature>